<name>A0A067QYZ9_ZOONE</name>
<evidence type="ECO:0000313" key="3">
    <source>
        <dbReference type="EMBL" id="KDR15770.1"/>
    </source>
</evidence>
<dbReference type="InterPro" id="IPR042359">
    <property type="entry name" value="TERB1"/>
</dbReference>
<dbReference type="PANTHER" id="PTHR14014:SF0">
    <property type="entry name" value="TELOMERE REPEATS-BINDING BOUQUET FORMATION PROTEIN 1"/>
    <property type="match status" value="1"/>
</dbReference>
<accession>A0A067QYZ9</accession>
<feature type="domain" description="Myb-like" evidence="2">
    <location>
        <begin position="1100"/>
        <end position="1151"/>
    </location>
</feature>
<dbReference type="GO" id="GO:0007129">
    <property type="term" value="P:homologous chromosome pairing at meiosis"/>
    <property type="evidence" value="ECO:0007669"/>
    <property type="project" value="TreeGrafter"/>
</dbReference>
<organism evidence="3 4">
    <name type="scientific">Zootermopsis nevadensis</name>
    <name type="common">Dampwood termite</name>
    <dbReference type="NCBI Taxonomy" id="136037"/>
    <lineage>
        <taxon>Eukaryota</taxon>
        <taxon>Metazoa</taxon>
        <taxon>Ecdysozoa</taxon>
        <taxon>Arthropoda</taxon>
        <taxon>Hexapoda</taxon>
        <taxon>Insecta</taxon>
        <taxon>Pterygota</taxon>
        <taxon>Neoptera</taxon>
        <taxon>Polyneoptera</taxon>
        <taxon>Dictyoptera</taxon>
        <taxon>Blattodea</taxon>
        <taxon>Blattoidea</taxon>
        <taxon>Termitoidae</taxon>
        <taxon>Termopsidae</taxon>
        <taxon>Zootermopsis</taxon>
    </lineage>
</organism>
<dbReference type="GO" id="GO:0070197">
    <property type="term" value="P:meiotic attachment of telomere to nuclear envelope"/>
    <property type="evidence" value="ECO:0007669"/>
    <property type="project" value="InterPro"/>
</dbReference>
<dbReference type="InterPro" id="IPR001005">
    <property type="entry name" value="SANT/Myb"/>
</dbReference>
<dbReference type="SUPFAM" id="SSF48371">
    <property type="entry name" value="ARM repeat"/>
    <property type="match status" value="1"/>
</dbReference>
<feature type="region of interest" description="Disordered" evidence="1">
    <location>
        <begin position="496"/>
        <end position="523"/>
    </location>
</feature>
<gene>
    <name evidence="3" type="ORF">L798_10314</name>
</gene>
<dbReference type="SMART" id="SM00717">
    <property type="entry name" value="SANT"/>
    <property type="match status" value="1"/>
</dbReference>
<evidence type="ECO:0000313" key="4">
    <source>
        <dbReference type="Proteomes" id="UP000027135"/>
    </source>
</evidence>
<dbReference type="EMBL" id="KK852817">
    <property type="protein sequence ID" value="KDR15770.1"/>
    <property type="molecule type" value="Genomic_DNA"/>
</dbReference>
<dbReference type="Gene3D" id="1.10.10.60">
    <property type="entry name" value="Homeodomain-like"/>
    <property type="match status" value="1"/>
</dbReference>
<dbReference type="InterPro" id="IPR016024">
    <property type="entry name" value="ARM-type_fold"/>
</dbReference>
<dbReference type="InterPro" id="IPR011989">
    <property type="entry name" value="ARM-like"/>
</dbReference>
<dbReference type="OrthoDB" id="608866at2759"/>
<reference evidence="3 4" key="1">
    <citation type="journal article" date="2014" name="Nat. Commun.">
        <title>Molecular traces of alternative social organization in a termite genome.</title>
        <authorList>
            <person name="Terrapon N."/>
            <person name="Li C."/>
            <person name="Robertson H.M."/>
            <person name="Ji L."/>
            <person name="Meng X."/>
            <person name="Booth W."/>
            <person name="Chen Z."/>
            <person name="Childers C.P."/>
            <person name="Glastad K.M."/>
            <person name="Gokhale K."/>
            <person name="Gowin J."/>
            <person name="Gronenberg W."/>
            <person name="Hermansen R.A."/>
            <person name="Hu H."/>
            <person name="Hunt B.G."/>
            <person name="Huylmans A.K."/>
            <person name="Khalil S.M."/>
            <person name="Mitchell R.D."/>
            <person name="Munoz-Torres M.C."/>
            <person name="Mustard J.A."/>
            <person name="Pan H."/>
            <person name="Reese J.T."/>
            <person name="Scharf M.E."/>
            <person name="Sun F."/>
            <person name="Vogel H."/>
            <person name="Xiao J."/>
            <person name="Yang W."/>
            <person name="Yang Z."/>
            <person name="Yang Z."/>
            <person name="Zhou J."/>
            <person name="Zhu J."/>
            <person name="Brent C.S."/>
            <person name="Elsik C.G."/>
            <person name="Goodisman M.A."/>
            <person name="Liberles D.A."/>
            <person name="Roe R.M."/>
            <person name="Vargo E.L."/>
            <person name="Vilcinskas A."/>
            <person name="Wang J."/>
            <person name="Bornberg-Bauer E."/>
            <person name="Korb J."/>
            <person name="Zhang G."/>
            <person name="Liebig J."/>
        </authorList>
    </citation>
    <scope>NUCLEOTIDE SEQUENCE [LARGE SCALE GENOMIC DNA]</scope>
    <source>
        <tissue evidence="3">Whole organism</tissue>
    </source>
</reference>
<dbReference type="Gene3D" id="1.25.10.10">
    <property type="entry name" value="Leucine-rich Repeat Variant"/>
    <property type="match status" value="2"/>
</dbReference>
<proteinExistence type="predicted"/>
<sequence length="1174" mass="134898">MSHMYLLFQDLEKSGNEDKIKILQSLGHLLSSNFEMKDEFHKLGGVSVILKYLDKDDWKIAGNAFHILGFSILQRKELQMQLTTQHMFKTILKHLEQGTVNHKRGSMFLIASIVEGNVPGQILARESGCLYQLIWLFHEVIQQNTKEEEKSQCLYFLCTAIKMCVHNPQNCENQHQTSLIIPKAITFLDNWFHEAFNSYLTECVDTMVPMLVNIILDNPTNQLSFSTYSGIQTLVIGLNTLESWQEAPLNIETVKVKIICLLDAAICGNIVNSEQATVLGVIPLLLKMLQNFTDQHKFSLLLALTHLVENSPKSKEEFLQANGITAVVVATVNLNTDSQITVAANCLLKLCATNVLRDKYNYSPDSPQRNINHHETGINICNIEGKKQSRTQELAFVDVNSNKESNVNNDIFDDKSQRRICQYEIINDQNNNMQRENQLVTDEISADYLSSTKQFCFINEGNPTKHMNKAVQTCDLVRSNLDSCFSLNHNEQKILPKQKRQSCANDDTQGHSRACYNNPRTQNNKTAMQVGRDINDRHLTKDKSDICRVLHNQHQDRHIQETSEIVSTYSTTKNLKNYKIPLQKSHKPHEDTQSKTYQQHDTPKKMEIHSSQHHETCRSIPWASEEVCTCDSTKKPMNYFHQDCRLPLQEIHSSQELLQTIPQQYTSRTREIHLNEVNYPVNTFQNPGVCSSNSRKPSSMYYSLPYPKISHNTCQKEINQQQHTSNTKEFHHSEVNSSVNRFLNPLIYTPNTSKPFSTPYSLSRLKMPNTQWKDINWQQCTSNTKECHSVELNDSLDTFKFPVLHTPSINKSSNEDYGVSHNTCKAEINQKQCASKVKKINPNEVNTSNTQYCLSHSKISCNTCHREIKQQQITSNPNEVNDSFKILNPSLHTSNRSKPPKAHYSSDMFHREEKQEASNVLQNFANSIPSVEKSLRCLSYTIHTPVNMAKRYLREKFFRNSRTQVNNTDINKTGQEFKTVVHIEEEDTLQGELEVQKSQNMKVDKITPMMENTNYRSPQNEKGIPSPIINQDKEVNASTEQLQSPWLSSVNSSIQREPENKLTKSICTPVSTPVTPCSLTSHTKNSVRHRHKNLQSHQFHMLRYSEEELNNLVAGVAKYGLDFKAIRRAYCFNRKRTPKDLYLKWRSTFIISDTGFKFHRCQEVVTQDNLLSIN</sequence>
<dbReference type="InParanoid" id="A0A067QYZ9"/>
<dbReference type="CDD" id="cd11660">
    <property type="entry name" value="SANT_TRF"/>
    <property type="match status" value="1"/>
</dbReference>
<dbReference type="AlphaFoldDB" id="A0A067QYZ9"/>
<dbReference type="Proteomes" id="UP000027135">
    <property type="component" value="Unassembled WGS sequence"/>
</dbReference>
<evidence type="ECO:0000259" key="2">
    <source>
        <dbReference type="SMART" id="SM00717"/>
    </source>
</evidence>
<keyword evidence="4" id="KW-1185">Reference proteome</keyword>
<evidence type="ECO:0000256" key="1">
    <source>
        <dbReference type="SAM" id="MobiDB-lite"/>
    </source>
</evidence>
<dbReference type="PANTHER" id="PTHR14014">
    <property type="entry name" value="TELOMERE REPEATS-BINDING BOUQUET FORMATION PROTEIN 1"/>
    <property type="match status" value="1"/>
</dbReference>
<protein>
    <submittedName>
        <fullName evidence="3">Coiled-coil domain-containing protein 79</fullName>
    </submittedName>
</protein>